<dbReference type="Gene3D" id="3.40.50.1820">
    <property type="entry name" value="alpha/beta hydrolase"/>
    <property type="match status" value="2"/>
</dbReference>
<keyword evidence="5" id="KW-0812">Transmembrane</keyword>
<dbReference type="PROSITE" id="PS00122">
    <property type="entry name" value="CARBOXYLESTERASE_B_1"/>
    <property type="match status" value="1"/>
</dbReference>
<dbReference type="InterPro" id="IPR029058">
    <property type="entry name" value="AB_hydrolase_fold"/>
</dbReference>
<proteinExistence type="inferred from homology"/>
<comment type="similarity">
    <text evidence="1 3">Belongs to the type-B carboxylesterase/lipase family.</text>
</comment>
<dbReference type="InterPro" id="IPR019826">
    <property type="entry name" value="Carboxylesterase_B_AS"/>
</dbReference>
<dbReference type="InterPro" id="IPR050309">
    <property type="entry name" value="Type-B_Carboxylest/Lipase"/>
</dbReference>
<dbReference type="GO" id="GO:0016787">
    <property type="term" value="F:hydrolase activity"/>
    <property type="evidence" value="ECO:0007669"/>
    <property type="project" value="UniProtKB-KW"/>
</dbReference>
<keyword evidence="2 3" id="KW-0378">Hydrolase</keyword>
<protein>
    <recommendedName>
        <fullName evidence="3">Carboxylic ester hydrolase</fullName>
        <ecNumber evidence="3">3.1.1.-</ecNumber>
    </recommendedName>
</protein>
<dbReference type="InterPro" id="IPR002018">
    <property type="entry name" value="CarbesteraseB"/>
</dbReference>
<dbReference type="AlphaFoldDB" id="A0A0C9WB93"/>
<feature type="chain" id="PRO_5002205210" description="Carboxylic ester hydrolase" evidence="6">
    <location>
        <begin position="39"/>
        <end position="671"/>
    </location>
</feature>
<dbReference type="HOGENOM" id="CLU_409405_0_0_1"/>
<evidence type="ECO:0000256" key="3">
    <source>
        <dbReference type="RuleBase" id="RU361235"/>
    </source>
</evidence>
<dbReference type="OrthoDB" id="408631at2759"/>
<reference evidence="8 9" key="1">
    <citation type="submission" date="2014-04" db="EMBL/GenBank/DDBJ databases">
        <title>Evolutionary Origins and Diversification of the Mycorrhizal Mutualists.</title>
        <authorList>
            <consortium name="DOE Joint Genome Institute"/>
            <consortium name="Mycorrhizal Genomics Consortium"/>
            <person name="Kohler A."/>
            <person name="Kuo A."/>
            <person name="Nagy L.G."/>
            <person name="Floudas D."/>
            <person name="Copeland A."/>
            <person name="Barry K.W."/>
            <person name="Cichocki N."/>
            <person name="Veneault-Fourrey C."/>
            <person name="LaButti K."/>
            <person name="Lindquist E.A."/>
            <person name="Lipzen A."/>
            <person name="Lundell T."/>
            <person name="Morin E."/>
            <person name="Murat C."/>
            <person name="Riley R."/>
            <person name="Ohm R."/>
            <person name="Sun H."/>
            <person name="Tunlid A."/>
            <person name="Henrissat B."/>
            <person name="Grigoriev I.V."/>
            <person name="Hibbett D.S."/>
            <person name="Martin F."/>
        </authorList>
    </citation>
    <scope>NUCLEOTIDE SEQUENCE [LARGE SCALE GENOMIC DNA]</scope>
    <source>
        <strain evidence="8 9">MD-312</strain>
    </source>
</reference>
<sequence>MNQPTDLARLRSQRSARMMIKTGLLAVLQSLLRHLALGSPVTSAASAPTVDLGYAQYQGAVDTTTNTTSFLGIRYAPVPVDNLRWASTTAPQPPSTLSGVQQTIERPNECYQAPTGNASTNPFITSLIGKHAVSESEDCLFVKSDSLIEIRTFGGDPSKVTIWGQSAGAGSILQHFVSHGSNTQPTLFRTAIASSTFLPSTYNYKDRISESWLKFRHPVLPSYYRRQHSTNYYNEVLLSVTIEHEGNDFIGQSLTMDISDYVSAVFPDIQPWQAALATPLYRGLITNVDQANYAMPQCRVQIMLVLNMPSFICLTYYLLEAFSSRAWKGEFAIPPAPHSNDLSYLHIVHTRYTPTWNSWEVGHTEMMFNKAETGAPNVLTYPTDNSLLERCLVLKGDLSLSTSPYQRLRSESRAPGTITIGRGRLGRCRDDLKALQKSMMPASAMVSQAALEVGTFLSCAAFGCSIVQAYKYYENVRNDHWILRALSYFIYRIHKISGSVPFTLFCFSLTLVRVSMNVSIGIASLSSTSIFALEQQWNHIITSLLAFAMGSDLIVAAGLCYNLKKHGKVAYKGFSFRSRVLFVPGINLNHTPEIGLLTSSTELLELMLTPGLVSTPFHVPAIHVNSLLAALNRRTDLRKEMPQVHLVQPENPADRSFSNPGSLVDESLLIT</sequence>
<feature type="region of interest" description="Disordered" evidence="4">
    <location>
        <begin position="649"/>
        <end position="671"/>
    </location>
</feature>
<evidence type="ECO:0000256" key="5">
    <source>
        <dbReference type="SAM" id="Phobius"/>
    </source>
</evidence>
<evidence type="ECO:0000256" key="2">
    <source>
        <dbReference type="ARBA" id="ARBA00022801"/>
    </source>
</evidence>
<dbReference type="Proteomes" id="UP000053820">
    <property type="component" value="Unassembled WGS sequence"/>
</dbReference>
<evidence type="ECO:0000313" key="8">
    <source>
        <dbReference type="EMBL" id="KIJ61006.1"/>
    </source>
</evidence>
<dbReference type="EC" id="3.1.1.-" evidence="3"/>
<evidence type="ECO:0000256" key="1">
    <source>
        <dbReference type="ARBA" id="ARBA00005964"/>
    </source>
</evidence>
<dbReference type="EMBL" id="KN839866">
    <property type="protein sequence ID" value="KIJ61006.1"/>
    <property type="molecule type" value="Genomic_DNA"/>
</dbReference>
<feature type="domain" description="Carboxylesterase type B" evidence="7">
    <location>
        <begin position="48"/>
        <end position="142"/>
    </location>
</feature>
<organism evidence="8 9">
    <name type="scientific">Hydnomerulius pinastri MD-312</name>
    <dbReference type="NCBI Taxonomy" id="994086"/>
    <lineage>
        <taxon>Eukaryota</taxon>
        <taxon>Fungi</taxon>
        <taxon>Dikarya</taxon>
        <taxon>Basidiomycota</taxon>
        <taxon>Agaricomycotina</taxon>
        <taxon>Agaricomycetes</taxon>
        <taxon>Agaricomycetidae</taxon>
        <taxon>Boletales</taxon>
        <taxon>Boletales incertae sedis</taxon>
        <taxon>Leucogyrophana</taxon>
    </lineage>
</organism>
<feature type="signal peptide" evidence="6">
    <location>
        <begin position="1"/>
        <end position="38"/>
    </location>
</feature>
<evidence type="ECO:0000256" key="6">
    <source>
        <dbReference type="SAM" id="SignalP"/>
    </source>
</evidence>
<accession>A0A0C9WB93</accession>
<evidence type="ECO:0000259" key="7">
    <source>
        <dbReference type="Pfam" id="PF00135"/>
    </source>
</evidence>
<feature type="domain" description="Carboxylesterase type B" evidence="7">
    <location>
        <begin position="149"/>
        <end position="198"/>
    </location>
</feature>
<name>A0A0C9WB93_9AGAM</name>
<evidence type="ECO:0000256" key="4">
    <source>
        <dbReference type="SAM" id="MobiDB-lite"/>
    </source>
</evidence>
<dbReference type="SUPFAM" id="SSF53474">
    <property type="entry name" value="alpha/beta-Hydrolases"/>
    <property type="match status" value="1"/>
</dbReference>
<feature type="transmembrane region" description="Helical" evidence="5">
    <location>
        <begin position="537"/>
        <end position="563"/>
    </location>
</feature>
<keyword evidence="5" id="KW-0472">Membrane</keyword>
<dbReference type="Pfam" id="PF00135">
    <property type="entry name" value="COesterase"/>
    <property type="match status" value="2"/>
</dbReference>
<evidence type="ECO:0000313" key="9">
    <source>
        <dbReference type="Proteomes" id="UP000053820"/>
    </source>
</evidence>
<feature type="transmembrane region" description="Helical" evidence="5">
    <location>
        <begin position="502"/>
        <end position="525"/>
    </location>
</feature>
<keyword evidence="6" id="KW-0732">Signal</keyword>
<keyword evidence="5" id="KW-1133">Transmembrane helix</keyword>
<keyword evidence="9" id="KW-1185">Reference proteome</keyword>
<dbReference type="PANTHER" id="PTHR11559">
    <property type="entry name" value="CARBOXYLESTERASE"/>
    <property type="match status" value="1"/>
</dbReference>
<gene>
    <name evidence="8" type="ORF">HYDPIDRAFT_169905</name>
</gene>